<dbReference type="EMBL" id="NAJP01000069">
    <property type="protein sequence ID" value="TKA35480.1"/>
    <property type="molecule type" value="Genomic_DNA"/>
</dbReference>
<comment type="caution">
    <text evidence="5">The sequence shown here is derived from an EMBL/GenBank/DDBJ whole genome shotgun (WGS) entry which is preliminary data.</text>
</comment>
<evidence type="ECO:0000313" key="5">
    <source>
        <dbReference type="EMBL" id="TKA35480.1"/>
    </source>
</evidence>
<evidence type="ECO:0000313" key="6">
    <source>
        <dbReference type="Proteomes" id="UP000310066"/>
    </source>
</evidence>
<evidence type="ECO:0000256" key="2">
    <source>
        <dbReference type="ARBA" id="ARBA00022679"/>
    </source>
</evidence>
<evidence type="ECO:0000256" key="3">
    <source>
        <dbReference type="ARBA" id="ARBA00023315"/>
    </source>
</evidence>
<protein>
    <recommendedName>
        <fullName evidence="4">Thiolase-like protein type 1 additional C-terminal domain-containing protein</fullName>
    </recommendedName>
</protein>
<comment type="similarity">
    <text evidence="1">Belongs to the thiolase-like superfamily. Thiolase family.</text>
</comment>
<dbReference type="GO" id="GO:0016746">
    <property type="term" value="F:acyltransferase activity"/>
    <property type="evidence" value="ECO:0007669"/>
    <property type="project" value="UniProtKB-KW"/>
</dbReference>
<dbReference type="InterPro" id="IPR040771">
    <property type="entry name" value="TLP1_add_C"/>
</dbReference>
<dbReference type="STRING" id="329885.A0A4U0UIK5"/>
<dbReference type="PANTHER" id="PTHR18919:SF139">
    <property type="entry name" value="THIOLASE-LIKE PROTEIN TYPE 1 ADDITIONAL C-TERMINAL DOMAIN-CONTAINING PROTEIN"/>
    <property type="match status" value="1"/>
</dbReference>
<keyword evidence="2" id="KW-0808">Transferase</keyword>
<dbReference type="Gene3D" id="2.40.50.840">
    <property type="match status" value="1"/>
</dbReference>
<sequence length="525" mass="57100">MSIRRQTPIVVGVGDIVNRSRRIEDAVEPVELMLGAIESAVRDTGLAPAAATALQAEIDSLDVIKCWTWPYPDLPGLIAQRLAIKPLRKYQSSHGGNQPGLLFDEAARRISKGESTVALLTGGEALASLSACAAAKRLPPPNWTSLAEEVTTVFSPTTRELSANLGATHNIGAPIQVYPLFEAGFRAYRGQSVQDNNAESAQLYADFANVAEANDYAWSHGNETETAQSIGTVTKKNRMICTPYPLLMNAFNTVNLAAACILTSVEHATELGIPEDRWIYALGGAGTRDSDDFWKRPNFWWSPAISRSLDAAMEASCLGKDDIDLFDFYSCFPIVPKLACHHLGMPIVNPPKPITLLGGLTSFGGAGNNYSMHAITEMTRRLRNGNGQTGLILANGGVATYQHVICLSYKPRRDGHPYPDCNPLPEYVTDVQVPAIEEKADGIATIEASYTPTYTVEYDKKGPLRAYVIGRLKANGHRLIANHDDERTLKELCSTEIEQIGRQGTVRVGSDGRNLFSLDGEKARL</sequence>
<gene>
    <name evidence="5" type="ORF">B0A54_12140</name>
</gene>
<reference evidence="5 6" key="1">
    <citation type="submission" date="2017-03" db="EMBL/GenBank/DDBJ databases">
        <title>Genomes of endolithic fungi from Antarctica.</title>
        <authorList>
            <person name="Coleine C."/>
            <person name="Masonjones S."/>
            <person name="Stajich J.E."/>
        </authorList>
    </citation>
    <scope>NUCLEOTIDE SEQUENCE [LARGE SCALE GENOMIC DNA]</scope>
    <source>
        <strain evidence="5 6">CCFEE 5311</strain>
    </source>
</reference>
<dbReference type="AlphaFoldDB" id="A0A4U0UIK5"/>
<dbReference type="OrthoDB" id="435240at2759"/>
<accession>A0A4U0UIK5</accession>
<name>A0A4U0UIK5_9PEZI</name>
<dbReference type="Pfam" id="PF18313">
    <property type="entry name" value="TLP1_add_C"/>
    <property type="match status" value="1"/>
</dbReference>
<dbReference type="SUPFAM" id="SSF53901">
    <property type="entry name" value="Thiolase-like"/>
    <property type="match status" value="2"/>
</dbReference>
<keyword evidence="3" id="KW-0012">Acyltransferase</keyword>
<organism evidence="5 6">
    <name type="scientific">Friedmanniomyces endolithicus</name>
    <dbReference type="NCBI Taxonomy" id="329885"/>
    <lineage>
        <taxon>Eukaryota</taxon>
        <taxon>Fungi</taxon>
        <taxon>Dikarya</taxon>
        <taxon>Ascomycota</taxon>
        <taxon>Pezizomycotina</taxon>
        <taxon>Dothideomycetes</taxon>
        <taxon>Dothideomycetidae</taxon>
        <taxon>Mycosphaerellales</taxon>
        <taxon>Teratosphaeriaceae</taxon>
        <taxon>Friedmanniomyces</taxon>
    </lineage>
</organism>
<dbReference type="Gene3D" id="3.40.47.10">
    <property type="match status" value="1"/>
</dbReference>
<dbReference type="PANTHER" id="PTHR18919">
    <property type="entry name" value="ACETYL-COA C-ACYLTRANSFERASE"/>
    <property type="match status" value="1"/>
</dbReference>
<evidence type="ECO:0000259" key="4">
    <source>
        <dbReference type="Pfam" id="PF18313"/>
    </source>
</evidence>
<proteinExistence type="inferred from homology"/>
<feature type="domain" description="Thiolase-like protein type 1 additional C-terminal" evidence="4">
    <location>
        <begin position="423"/>
        <end position="507"/>
    </location>
</feature>
<dbReference type="Proteomes" id="UP000310066">
    <property type="component" value="Unassembled WGS sequence"/>
</dbReference>
<evidence type="ECO:0000256" key="1">
    <source>
        <dbReference type="ARBA" id="ARBA00010982"/>
    </source>
</evidence>
<dbReference type="InterPro" id="IPR016039">
    <property type="entry name" value="Thiolase-like"/>
</dbReference>